<dbReference type="ExpressionAtlas" id="M8BZ96">
    <property type="expression patterns" value="baseline"/>
</dbReference>
<dbReference type="GO" id="GO:0000285">
    <property type="term" value="F:1-phosphatidylinositol-3-phosphate 5-kinase activity"/>
    <property type="evidence" value="ECO:0007669"/>
    <property type="project" value="TreeGrafter"/>
</dbReference>
<organism evidence="1">
    <name type="scientific">Aegilops tauschii</name>
    <name type="common">Tausch's goatgrass</name>
    <name type="synonym">Aegilops squarrosa</name>
    <dbReference type="NCBI Taxonomy" id="37682"/>
    <lineage>
        <taxon>Eukaryota</taxon>
        <taxon>Viridiplantae</taxon>
        <taxon>Streptophyta</taxon>
        <taxon>Embryophyta</taxon>
        <taxon>Tracheophyta</taxon>
        <taxon>Spermatophyta</taxon>
        <taxon>Magnoliopsida</taxon>
        <taxon>Liliopsida</taxon>
        <taxon>Poales</taxon>
        <taxon>Poaceae</taxon>
        <taxon>BOP clade</taxon>
        <taxon>Pooideae</taxon>
        <taxon>Triticodae</taxon>
        <taxon>Triticeae</taxon>
        <taxon>Triticinae</taxon>
        <taxon>Aegilops</taxon>
    </lineage>
</organism>
<dbReference type="SUPFAM" id="SSF56104">
    <property type="entry name" value="SAICAR synthase-like"/>
    <property type="match status" value="1"/>
</dbReference>
<dbReference type="GO" id="GO:0010008">
    <property type="term" value="C:endosome membrane"/>
    <property type="evidence" value="ECO:0007669"/>
    <property type="project" value="TreeGrafter"/>
</dbReference>
<evidence type="ECO:0000313" key="1">
    <source>
        <dbReference type="EnsemblPlants" id="EMT30320"/>
    </source>
</evidence>
<dbReference type="GO" id="GO:0046854">
    <property type="term" value="P:phosphatidylinositol phosphate biosynthetic process"/>
    <property type="evidence" value="ECO:0007669"/>
    <property type="project" value="TreeGrafter"/>
</dbReference>
<proteinExistence type="predicted"/>
<accession>M8BZ96</accession>
<dbReference type="AlphaFoldDB" id="M8BZ96"/>
<dbReference type="EnsemblPlants" id="EMT30320">
    <property type="protein sequence ID" value="EMT30320"/>
    <property type="gene ID" value="F775_21984"/>
</dbReference>
<protein>
    <submittedName>
        <fullName evidence="1">Uncharacterized protein</fullName>
    </submittedName>
</protein>
<dbReference type="PANTHER" id="PTHR45748">
    <property type="entry name" value="1-PHOSPHATIDYLINOSITOL 3-PHOSPHATE 5-KINASE-RELATED"/>
    <property type="match status" value="1"/>
</dbReference>
<dbReference type="PANTHER" id="PTHR45748:SF8">
    <property type="entry name" value="1-PHOSPHATIDYLINOSITOL-3-PHOSPHATE 5-KINASE"/>
    <property type="match status" value="1"/>
</dbReference>
<sequence>MMIVPWGRTHSSTYEGLFLEVSSMLAQERNKLEVKEIKNCKEARISFMIMENLLFGSNILRRYDLKGALFSRYPADSSNPKSVLLDQTFIKTCVPCLSTLKENPKTSWNVLFGTIDPFYV</sequence>
<name>M8BZ96_AEGTA</name>
<reference evidence="1" key="1">
    <citation type="submission" date="2015-06" db="UniProtKB">
        <authorList>
            <consortium name="EnsemblPlants"/>
        </authorList>
    </citation>
    <scope>IDENTIFICATION</scope>
</reference>